<proteinExistence type="predicted"/>
<feature type="domain" description="Response regulatory" evidence="10">
    <location>
        <begin position="3"/>
        <end position="120"/>
    </location>
</feature>
<keyword evidence="7" id="KW-0804">Transcription</keyword>
<dbReference type="SMART" id="SM00448">
    <property type="entry name" value="REC"/>
    <property type="match status" value="1"/>
</dbReference>
<comment type="subcellular location">
    <subcellularLocation>
        <location evidence="1">Cytoplasm</location>
    </subcellularLocation>
</comment>
<dbReference type="SUPFAM" id="SSF46689">
    <property type="entry name" value="Homeodomain-like"/>
    <property type="match status" value="2"/>
</dbReference>
<dbReference type="Pfam" id="PF12833">
    <property type="entry name" value="HTH_18"/>
    <property type="match status" value="1"/>
</dbReference>
<organism evidence="11 12">
    <name type="scientific">Paenibacillus konkukensis</name>
    <dbReference type="NCBI Taxonomy" id="2020716"/>
    <lineage>
        <taxon>Bacteria</taxon>
        <taxon>Bacillati</taxon>
        <taxon>Bacillota</taxon>
        <taxon>Bacilli</taxon>
        <taxon>Bacillales</taxon>
        <taxon>Paenibacillaceae</taxon>
        <taxon>Paenibacillus</taxon>
    </lineage>
</organism>
<evidence type="ECO:0000256" key="3">
    <source>
        <dbReference type="ARBA" id="ARBA00022553"/>
    </source>
</evidence>
<dbReference type="Proteomes" id="UP001057134">
    <property type="component" value="Chromosome"/>
</dbReference>
<feature type="domain" description="HTH araC/xylS-type" evidence="9">
    <location>
        <begin position="248"/>
        <end position="347"/>
    </location>
</feature>
<dbReference type="CDD" id="cd17536">
    <property type="entry name" value="REC_YesN-like"/>
    <property type="match status" value="1"/>
</dbReference>
<dbReference type="PROSITE" id="PS50110">
    <property type="entry name" value="RESPONSE_REGULATORY"/>
    <property type="match status" value="1"/>
</dbReference>
<dbReference type="SUPFAM" id="SSF52172">
    <property type="entry name" value="CheY-like"/>
    <property type="match status" value="1"/>
</dbReference>
<dbReference type="PRINTS" id="PR00032">
    <property type="entry name" value="HTHARAC"/>
</dbReference>
<protein>
    <submittedName>
        <fullName evidence="11">Response regulatory protein</fullName>
    </submittedName>
</protein>
<feature type="modified residue" description="4-aspartylphosphate" evidence="8">
    <location>
        <position position="55"/>
    </location>
</feature>
<dbReference type="InterPro" id="IPR001789">
    <property type="entry name" value="Sig_transdc_resp-reg_receiver"/>
</dbReference>
<keyword evidence="3 8" id="KW-0597">Phosphoprotein</keyword>
<evidence type="ECO:0000256" key="1">
    <source>
        <dbReference type="ARBA" id="ARBA00004496"/>
    </source>
</evidence>
<dbReference type="Pfam" id="PF00072">
    <property type="entry name" value="Response_reg"/>
    <property type="match status" value="1"/>
</dbReference>
<dbReference type="InterPro" id="IPR018060">
    <property type="entry name" value="HTH_AraC"/>
</dbReference>
<name>A0ABY4RH10_9BACL</name>
<dbReference type="EMBL" id="CP027059">
    <property type="protein sequence ID" value="UQZ81729.1"/>
    <property type="molecule type" value="Genomic_DNA"/>
</dbReference>
<keyword evidence="4" id="KW-0902">Two-component regulatory system</keyword>
<dbReference type="InterPro" id="IPR011006">
    <property type="entry name" value="CheY-like_superfamily"/>
</dbReference>
<dbReference type="PROSITE" id="PS01124">
    <property type="entry name" value="HTH_ARAC_FAMILY_2"/>
    <property type="match status" value="1"/>
</dbReference>
<evidence type="ECO:0000256" key="7">
    <source>
        <dbReference type="ARBA" id="ARBA00023163"/>
    </source>
</evidence>
<evidence type="ECO:0000256" key="6">
    <source>
        <dbReference type="ARBA" id="ARBA00023125"/>
    </source>
</evidence>
<reference evidence="11" key="2">
    <citation type="journal article" date="2021" name="J Anim Sci Technol">
        <title>Complete genome sequence of Paenibacillus konkukensis sp. nov. SK3146 as a potential probiotic strain.</title>
        <authorList>
            <person name="Jung H.I."/>
            <person name="Park S."/>
            <person name="Niu K.M."/>
            <person name="Lee S.W."/>
            <person name="Kothari D."/>
            <person name="Yi K.J."/>
            <person name="Kim S.K."/>
        </authorList>
    </citation>
    <scope>NUCLEOTIDE SEQUENCE</scope>
    <source>
        <strain evidence="11">SK3146</strain>
    </source>
</reference>
<sequence length="351" mass="40070">MYKVLIVDDEYMIKKSLHKLISEMGSGFIVAGAAEDGQEALELALQNPPDLIVTDISMPVMDGLELIRECRVRGLPCEIVILSGYGEFEYARQALQSEVADYLLKPIRPEQLDQVLRKIRGKLDAKARMASERSSWLWYCKTSGQRIADLIWDLNEKQIQIELAGVYAQCTEQAADPAQFKHLCCELLLFIGKELQRYTLLEPSGEDFTRFQEAFGQPEAWRLLEDGVSAHVRSVQAKRNHGAFHVIKQAVAYVEEHYMDEELSLQTIAGQMNMSLSYASQSFKDAVGVSFVQYLTRLRMEKAKELLHNSSCKTYEAAQAVGYSDYPHFTRTFKKHFGYSPREYRKRIGVE</sequence>
<evidence type="ECO:0000313" key="11">
    <source>
        <dbReference type="EMBL" id="UQZ81729.1"/>
    </source>
</evidence>
<dbReference type="InterPro" id="IPR009057">
    <property type="entry name" value="Homeodomain-like_sf"/>
</dbReference>
<evidence type="ECO:0000256" key="2">
    <source>
        <dbReference type="ARBA" id="ARBA00022490"/>
    </source>
</evidence>
<evidence type="ECO:0000313" key="12">
    <source>
        <dbReference type="Proteomes" id="UP001057134"/>
    </source>
</evidence>
<accession>A0ABY4RH10</accession>
<keyword evidence="2" id="KW-0963">Cytoplasm</keyword>
<evidence type="ECO:0000256" key="5">
    <source>
        <dbReference type="ARBA" id="ARBA00023015"/>
    </source>
</evidence>
<keyword evidence="12" id="KW-1185">Reference proteome</keyword>
<dbReference type="PANTHER" id="PTHR42713">
    <property type="entry name" value="HISTIDINE KINASE-RELATED"/>
    <property type="match status" value="1"/>
</dbReference>
<evidence type="ECO:0000259" key="9">
    <source>
        <dbReference type="PROSITE" id="PS01124"/>
    </source>
</evidence>
<dbReference type="RefSeq" id="WP_249863940.1">
    <property type="nucleotide sequence ID" value="NZ_CP027059.1"/>
</dbReference>
<dbReference type="PANTHER" id="PTHR42713:SF3">
    <property type="entry name" value="TRANSCRIPTIONAL REGULATORY PROTEIN HPTR"/>
    <property type="match status" value="1"/>
</dbReference>
<gene>
    <name evidence="11" type="ORF">SK3146_00885</name>
</gene>
<dbReference type="InterPro" id="IPR020449">
    <property type="entry name" value="Tscrpt_reg_AraC-type_HTH"/>
</dbReference>
<dbReference type="InterPro" id="IPR051552">
    <property type="entry name" value="HptR"/>
</dbReference>
<keyword evidence="6" id="KW-0238">DNA-binding</keyword>
<dbReference type="Gene3D" id="3.40.50.2300">
    <property type="match status" value="1"/>
</dbReference>
<dbReference type="SMART" id="SM00342">
    <property type="entry name" value="HTH_ARAC"/>
    <property type="match status" value="1"/>
</dbReference>
<reference evidence="11" key="1">
    <citation type="submission" date="2018-02" db="EMBL/GenBank/DDBJ databases">
        <authorList>
            <person name="Kim S.-K."/>
            <person name="Jung H.-I."/>
            <person name="Lee S.-W."/>
        </authorList>
    </citation>
    <scope>NUCLEOTIDE SEQUENCE</scope>
    <source>
        <strain evidence="11">SK3146</strain>
    </source>
</reference>
<keyword evidence="5" id="KW-0805">Transcription regulation</keyword>
<evidence type="ECO:0000259" key="10">
    <source>
        <dbReference type="PROSITE" id="PS50110"/>
    </source>
</evidence>
<evidence type="ECO:0000256" key="4">
    <source>
        <dbReference type="ARBA" id="ARBA00023012"/>
    </source>
</evidence>
<dbReference type="Gene3D" id="1.10.10.60">
    <property type="entry name" value="Homeodomain-like"/>
    <property type="match status" value="2"/>
</dbReference>
<evidence type="ECO:0000256" key="8">
    <source>
        <dbReference type="PROSITE-ProRule" id="PRU00169"/>
    </source>
</evidence>